<dbReference type="InterPro" id="IPR033741">
    <property type="entry name" value="SQSTM_UBA"/>
</dbReference>
<dbReference type="InterPro" id="IPR000270">
    <property type="entry name" value="PB1_dom"/>
</dbReference>
<feature type="domain" description="PB1" evidence="6">
    <location>
        <begin position="2"/>
        <end position="91"/>
    </location>
</feature>
<dbReference type="InterPro" id="IPR053793">
    <property type="entry name" value="PB1-like"/>
</dbReference>
<dbReference type="STRING" id="7719.ENSCINP00000023991"/>
<dbReference type="PROSITE" id="PS51745">
    <property type="entry name" value="PB1"/>
    <property type="match status" value="1"/>
</dbReference>
<feature type="compositionally biased region" description="Polar residues" evidence="5">
    <location>
        <begin position="210"/>
        <end position="235"/>
    </location>
</feature>
<dbReference type="InParanoid" id="A0A1W2WJR0"/>
<evidence type="ECO:0000256" key="1">
    <source>
        <dbReference type="ARBA" id="ARBA00004123"/>
    </source>
</evidence>
<dbReference type="InterPro" id="IPR009060">
    <property type="entry name" value="UBA-like_sf"/>
</dbReference>
<dbReference type="Pfam" id="PF16577">
    <property type="entry name" value="UBA_5"/>
    <property type="match status" value="1"/>
</dbReference>
<dbReference type="FunCoup" id="A0A1W2WJR0">
    <property type="interactions" value="32"/>
</dbReference>
<dbReference type="GO" id="GO:0000423">
    <property type="term" value="P:mitophagy"/>
    <property type="evidence" value="ECO:0000318"/>
    <property type="project" value="GO_Central"/>
</dbReference>
<feature type="region of interest" description="Disordered" evidence="5">
    <location>
        <begin position="92"/>
        <end position="134"/>
    </location>
</feature>
<dbReference type="OrthoDB" id="441278at2759"/>
<accession>A0A1W2WJR0</accession>
<dbReference type="PANTHER" id="PTHR15090">
    <property type="entry name" value="SEQUESTOSOME 1-RELATED"/>
    <property type="match status" value="1"/>
</dbReference>
<evidence type="ECO:0000256" key="5">
    <source>
        <dbReference type="SAM" id="MobiDB-lite"/>
    </source>
</evidence>
<dbReference type="AlphaFoldDB" id="A0A1W2WJR0"/>
<dbReference type="GO" id="GO:0007032">
    <property type="term" value="P:endosome organization"/>
    <property type="evidence" value="ECO:0000318"/>
    <property type="project" value="GO_Central"/>
</dbReference>
<evidence type="ECO:0000313" key="7">
    <source>
        <dbReference type="Ensembl" id="ENSCINP00000023991.2"/>
    </source>
</evidence>
<dbReference type="Gene3D" id="1.10.8.10">
    <property type="entry name" value="DNA helicase RuvA subunit, C-terminal domain"/>
    <property type="match status" value="1"/>
</dbReference>
<proteinExistence type="predicted"/>
<dbReference type="EMBL" id="EAAA01002965">
    <property type="status" value="NOT_ANNOTATED_CDS"/>
    <property type="molecule type" value="Genomic_DNA"/>
</dbReference>
<keyword evidence="8" id="KW-1185">Reference proteome</keyword>
<dbReference type="GO" id="GO:0005080">
    <property type="term" value="F:protein kinase C binding"/>
    <property type="evidence" value="ECO:0000318"/>
    <property type="project" value="GO_Central"/>
</dbReference>
<dbReference type="GO" id="GO:0016235">
    <property type="term" value="C:aggresome"/>
    <property type="evidence" value="ECO:0000318"/>
    <property type="project" value="GO_Central"/>
</dbReference>
<dbReference type="PANTHER" id="PTHR15090:SF0">
    <property type="entry name" value="SEQUESTOSOME-1"/>
    <property type="match status" value="1"/>
</dbReference>
<feature type="compositionally biased region" description="Low complexity" evidence="5">
    <location>
        <begin position="154"/>
        <end position="173"/>
    </location>
</feature>
<dbReference type="GO" id="GO:0005634">
    <property type="term" value="C:nucleus"/>
    <property type="evidence" value="ECO:0007669"/>
    <property type="project" value="UniProtKB-SubCell"/>
</dbReference>
<evidence type="ECO:0000256" key="3">
    <source>
        <dbReference type="ARBA" id="ARBA00022490"/>
    </source>
</evidence>
<dbReference type="GO" id="GO:0070530">
    <property type="term" value="F:K63-linked polyubiquitin modification-dependent protein binding"/>
    <property type="evidence" value="ECO:0000318"/>
    <property type="project" value="GO_Central"/>
</dbReference>
<reference evidence="7" key="4">
    <citation type="submission" date="2025-09" db="UniProtKB">
        <authorList>
            <consortium name="Ensembl"/>
        </authorList>
    </citation>
    <scope>IDENTIFICATION</scope>
</reference>
<comment type="subcellular location">
    <subcellularLocation>
        <location evidence="2">Cytoplasm</location>
    </subcellularLocation>
    <subcellularLocation>
        <location evidence="1">Nucleus</location>
    </subcellularLocation>
</comment>
<dbReference type="Gene3D" id="3.10.20.90">
    <property type="entry name" value="Phosphatidylinositol 3-kinase Catalytic Subunit, Chain A, domain 1"/>
    <property type="match status" value="1"/>
</dbReference>
<dbReference type="SUPFAM" id="SSF46934">
    <property type="entry name" value="UBA-like"/>
    <property type="match status" value="1"/>
</dbReference>
<dbReference type="FunFam" id="3.10.20.90:FF:000320">
    <property type="entry name" value="Predicted protein"/>
    <property type="match status" value="1"/>
</dbReference>
<evidence type="ECO:0000256" key="4">
    <source>
        <dbReference type="ARBA" id="ARBA00023242"/>
    </source>
</evidence>
<reference evidence="8" key="1">
    <citation type="journal article" date="2002" name="Science">
        <title>The draft genome of Ciona intestinalis: insights into chordate and vertebrate origins.</title>
        <authorList>
            <person name="Dehal P."/>
            <person name="Satou Y."/>
            <person name="Campbell R.K."/>
            <person name="Chapman J."/>
            <person name="Degnan B."/>
            <person name="De Tomaso A."/>
            <person name="Davidson B."/>
            <person name="Di Gregorio A."/>
            <person name="Gelpke M."/>
            <person name="Goodstein D.M."/>
            <person name="Harafuji N."/>
            <person name="Hastings K.E."/>
            <person name="Ho I."/>
            <person name="Hotta K."/>
            <person name="Huang W."/>
            <person name="Kawashima T."/>
            <person name="Lemaire P."/>
            <person name="Martinez D."/>
            <person name="Meinertzhagen I.A."/>
            <person name="Necula S."/>
            <person name="Nonaka M."/>
            <person name="Putnam N."/>
            <person name="Rash S."/>
            <person name="Saiga H."/>
            <person name="Satake M."/>
            <person name="Terry A."/>
            <person name="Yamada L."/>
            <person name="Wang H.G."/>
            <person name="Awazu S."/>
            <person name="Azumi K."/>
            <person name="Boore J."/>
            <person name="Branno M."/>
            <person name="Chin-Bow S."/>
            <person name="DeSantis R."/>
            <person name="Doyle S."/>
            <person name="Francino P."/>
            <person name="Keys D.N."/>
            <person name="Haga S."/>
            <person name="Hayashi H."/>
            <person name="Hino K."/>
            <person name="Imai K.S."/>
            <person name="Inaba K."/>
            <person name="Kano S."/>
            <person name="Kobayashi K."/>
            <person name="Kobayashi M."/>
            <person name="Lee B.I."/>
            <person name="Makabe K.W."/>
            <person name="Manohar C."/>
            <person name="Matassi G."/>
            <person name="Medina M."/>
            <person name="Mochizuki Y."/>
            <person name="Mount S."/>
            <person name="Morishita T."/>
            <person name="Miura S."/>
            <person name="Nakayama A."/>
            <person name="Nishizaka S."/>
            <person name="Nomoto H."/>
            <person name="Ohta F."/>
            <person name="Oishi K."/>
            <person name="Rigoutsos I."/>
            <person name="Sano M."/>
            <person name="Sasaki A."/>
            <person name="Sasakura Y."/>
            <person name="Shoguchi E."/>
            <person name="Shin-i T."/>
            <person name="Spagnuolo A."/>
            <person name="Stainier D."/>
            <person name="Suzuki M.M."/>
            <person name="Tassy O."/>
            <person name="Takatori N."/>
            <person name="Tokuoka M."/>
            <person name="Yagi K."/>
            <person name="Yoshizaki F."/>
            <person name="Wada S."/>
            <person name="Zhang C."/>
            <person name="Hyatt P.D."/>
            <person name="Larimer F."/>
            <person name="Detter C."/>
            <person name="Doggett N."/>
            <person name="Glavina T."/>
            <person name="Hawkins T."/>
            <person name="Richardson P."/>
            <person name="Lucas S."/>
            <person name="Kohara Y."/>
            <person name="Levine M."/>
            <person name="Satoh N."/>
            <person name="Rokhsar D.S."/>
        </authorList>
    </citation>
    <scope>NUCLEOTIDE SEQUENCE [LARGE SCALE GENOMIC DNA]</scope>
</reference>
<sequence>MAVQCKAYLYNSKPEKPTEIRRFTLDSEVATNYEYLYKKVSSLFPALKEVTFSLQWKDGDGDMVWFSTDEELTHALMVRKHDMIKIFIKINPPEKDNIPPSSSSGPDPRIPPPSYDFYHGRAQHASHGTKPPQFYQYAGFPPMFPPSYQASWGQQHFNNQQQQQQQQQHQYQQEASAGEQYLHHVGSGVAEILRPLGIDVDVSVEHNGRRQQCSTTESQPNPSSGNTGAKTTFQSKRNENPKPGDADSKAHEPTNQAGNDTNCVQAEMERLEVSNRSLVENPRLAESLTQLLAMGFNNDGGWLANLLCACDYDISRALDKMQPARGSRG</sequence>
<keyword evidence="3" id="KW-0963">Cytoplasm</keyword>
<dbReference type="eggNOG" id="KOG4582">
    <property type="taxonomic scope" value="Eukaryota"/>
</dbReference>
<dbReference type="OMA" id="CHTSNES"/>
<evidence type="ECO:0000256" key="2">
    <source>
        <dbReference type="ARBA" id="ARBA00004496"/>
    </source>
</evidence>
<dbReference type="RefSeq" id="XP_018668857.1">
    <property type="nucleotide sequence ID" value="XM_018813312.2"/>
</dbReference>
<dbReference type="CDD" id="cd14320">
    <property type="entry name" value="UBA_SQSTM"/>
    <property type="match status" value="1"/>
</dbReference>
<dbReference type="KEGG" id="cin:100184598"/>
<organism evidence="7 8">
    <name type="scientific">Ciona intestinalis</name>
    <name type="common">Transparent sea squirt</name>
    <name type="synonym">Ascidia intestinalis</name>
    <dbReference type="NCBI Taxonomy" id="7719"/>
    <lineage>
        <taxon>Eukaryota</taxon>
        <taxon>Metazoa</taxon>
        <taxon>Chordata</taxon>
        <taxon>Tunicata</taxon>
        <taxon>Ascidiacea</taxon>
        <taxon>Phlebobranchia</taxon>
        <taxon>Cionidae</taxon>
        <taxon>Ciona</taxon>
    </lineage>
</organism>
<evidence type="ECO:0000313" key="8">
    <source>
        <dbReference type="Proteomes" id="UP000008144"/>
    </source>
</evidence>
<dbReference type="GO" id="GO:0044753">
    <property type="term" value="C:amphisome"/>
    <property type="evidence" value="ECO:0000318"/>
    <property type="project" value="GO_Central"/>
</dbReference>
<protein>
    <submittedName>
        <fullName evidence="7">Sequestosome-1</fullName>
    </submittedName>
</protein>
<keyword evidence="4" id="KW-0539">Nucleus</keyword>
<name>A0A1W2WJR0_CIOIN</name>
<dbReference type="InterPro" id="IPR052260">
    <property type="entry name" value="Autophagy_Rcpt_SigReg"/>
</dbReference>
<dbReference type="Pfam" id="PF00564">
    <property type="entry name" value="PB1"/>
    <property type="match status" value="1"/>
</dbReference>
<reference evidence="7" key="2">
    <citation type="journal article" date="2008" name="Genome Biol.">
        <title>Improved genome assembly and evidence-based global gene model set for the chordate Ciona intestinalis: new insight into intron and operon populations.</title>
        <authorList>
            <person name="Satou Y."/>
            <person name="Mineta K."/>
            <person name="Ogasawara M."/>
            <person name="Sasakura Y."/>
            <person name="Shoguchi E."/>
            <person name="Ueno K."/>
            <person name="Yamada L."/>
            <person name="Matsumoto J."/>
            <person name="Wasserscheid J."/>
            <person name="Dewar K."/>
            <person name="Wiley G.B."/>
            <person name="Macmil S.L."/>
            <person name="Roe B.A."/>
            <person name="Zeller R.W."/>
            <person name="Hastings K.E."/>
            <person name="Lemaire P."/>
            <person name="Lindquist E."/>
            <person name="Endo T."/>
            <person name="Hotta K."/>
            <person name="Inaba K."/>
        </authorList>
    </citation>
    <scope>NUCLEOTIDE SEQUENCE [LARGE SCALE GENOMIC DNA]</scope>
    <source>
        <strain evidence="7">wild type</strain>
    </source>
</reference>
<dbReference type="Proteomes" id="UP000008144">
    <property type="component" value="Chromosome 9"/>
</dbReference>
<dbReference type="GeneID" id="100184598"/>
<dbReference type="SUPFAM" id="SSF54277">
    <property type="entry name" value="CAD &amp; PB1 domains"/>
    <property type="match status" value="1"/>
</dbReference>
<feature type="compositionally biased region" description="Basic and acidic residues" evidence="5">
    <location>
        <begin position="236"/>
        <end position="252"/>
    </location>
</feature>
<dbReference type="GO" id="GO:0035973">
    <property type="term" value="P:aggrephagy"/>
    <property type="evidence" value="ECO:0000318"/>
    <property type="project" value="GO_Central"/>
</dbReference>
<feature type="region of interest" description="Disordered" evidence="5">
    <location>
        <begin position="207"/>
        <end position="261"/>
    </location>
</feature>
<feature type="region of interest" description="Disordered" evidence="5">
    <location>
        <begin position="148"/>
        <end position="177"/>
    </location>
</feature>
<accession>F6RB50</accession>
<reference evidence="7" key="3">
    <citation type="submission" date="2025-08" db="UniProtKB">
        <authorList>
            <consortium name="Ensembl"/>
        </authorList>
    </citation>
    <scope>IDENTIFICATION</scope>
</reference>
<gene>
    <name evidence="7" type="primary">LOC100184598</name>
</gene>
<evidence type="ECO:0000259" key="6">
    <source>
        <dbReference type="PROSITE" id="PS51745"/>
    </source>
</evidence>
<dbReference type="Ensembl" id="ENSCINT00000024237.2">
    <property type="protein sequence ID" value="ENSCINP00000023991.2"/>
    <property type="gene ID" value="ENSCING00000012977.2"/>
</dbReference>
<dbReference type="GeneTree" id="ENSGT00390000002781"/>